<dbReference type="AlphaFoldDB" id="A6GIK4"/>
<dbReference type="InterPro" id="IPR011009">
    <property type="entry name" value="Kinase-like_dom_sf"/>
</dbReference>
<feature type="region of interest" description="Disordered" evidence="6">
    <location>
        <begin position="1"/>
        <end position="72"/>
    </location>
</feature>
<evidence type="ECO:0000256" key="5">
    <source>
        <dbReference type="PROSITE-ProRule" id="PRU10141"/>
    </source>
</evidence>
<feature type="region of interest" description="Disordered" evidence="6">
    <location>
        <begin position="700"/>
        <end position="719"/>
    </location>
</feature>
<dbReference type="SUPFAM" id="SSF56112">
    <property type="entry name" value="Protein kinase-like (PK-like)"/>
    <property type="match status" value="1"/>
</dbReference>
<feature type="compositionally biased region" description="Basic and acidic residues" evidence="6">
    <location>
        <begin position="700"/>
        <end position="715"/>
    </location>
</feature>
<dbReference type="RefSeq" id="WP_006976540.1">
    <property type="nucleotide sequence ID" value="NZ_ABCS01000138.1"/>
</dbReference>
<evidence type="ECO:0000256" key="4">
    <source>
        <dbReference type="ARBA" id="ARBA00022840"/>
    </source>
</evidence>
<dbReference type="Gene3D" id="2.120.10.30">
    <property type="entry name" value="TolB, C-terminal domain"/>
    <property type="match status" value="1"/>
</dbReference>
<comment type="caution">
    <text evidence="8">The sequence shown here is derived from an EMBL/GenBank/DDBJ whole genome shotgun (WGS) entry which is preliminary data.</text>
</comment>
<feature type="region of interest" description="Disordered" evidence="6">
    <location>
        <begin position="941"/>
        <end position="966"/>
    </location>
</feature>
<dbReference type="PANTHER" id="PTHR43289">
    <property type="entry name" value="MITOGEN-ACTIVATED PROTEIN KINASE KINASE KINASE 20-RELATED"/>
    <property type="match status" value="1"/>
</dbReference>
<keyword evidence="2 5" id="KW-0547">Nucleotide-binding</keyword>
<dbReference type="PROSITE" id="PS00108">
    <property type="entry name" value="PROTEIN_KINASE_ST"/>
    <property type="match status" value="1"/>
</dbReference>
<protein>
    <submittedName>
        <fullName evidence="8">Serine/threonine kinase PKN8</fullName>
    </submittedName>
</protein>
<dbReference type="InterPro" id="IPR011042">
    <property type="entry name" value="6-blade_b-propeller_TolB-like"/>
</dbReference>
<evidence type="ECO:0000256" key="6">
    <source>
        <dbReference type="SAM" id="MobiDB-lite"/>
    </source>
</evidence>
<evidence type="ECO:0000256" key="2">
    <source>
        <dbReference type="ARBA" id="ARBA00022741"/>
    </source>
</evidence>
<keyword evidence="9" id="KW-1185">Reference proteome</keyword>
<dbReference type="InterPro" id="IPR017441">
    <property type="entry name" value="Protein_kinase_ATP_BS"/>
</dbReference>
<sequence length="996" mass="107573">MSGERAGTGSDSRPGSSSEPEFVDSDTLLHSESAPAVEATGGVGFLRRAKPPSPSGSGSGSSPLARGDAPELPETIGRYRVTAELGHGAMGIVYAGIDDRLDRKVAIKTLWAADNAQLHERLVREARALAKLTHPNVVRIYEISDAAESSTGRAPPYIVMELVEGQTLRQWLELEPEGGDGRDLDELLAVFCAAGRGLAAIHAAGLVHRDIKPDNVMIDGSGRVLVMDLGVAHSRTGAALSEGLSTGSLVLPTGSLDITTGGNLTRTGTLVGSPAYMSPEQFGSGTLSDRSDQFSLCITLWEALYGARPFDARTLPELMEAVTEGERPTPPPRAHARLGHAAVPRGVARALTRGLAANPDARFPSMIELVEALEGARTRRSPGRGWAWAGLASAAALAALALLVRSPELGRDPAAPAPTPALSEGAALPQPEPSTPVELQVDHGPEREFAYLPGAHALVYAGEGGLWLRDLDSHEEILLDEDYLEGLYATPDGSVYYVSARLEEDTYSALVRIHAPEFGELPEFVAGRVPLFCVMPERGLLVHTRWTDKALTVEDLDAPSPTVVDTVPLYFEGREDFDWLGFVACDDRTGTVIATILDDSQTQLQRVDLDTHEAVPVYRLVGAHSPYIELGPGGRELYVLNTREGLGPQLESVALDDDGANRIRVVVPGRQLYAMRFDVSTENDLTYHTRASHGGQLLRIREPRGREEPESRGEARGPIPPLDLDAAELLFDTEDVIFSTAFAPRGQAMAVVTEGGGGRLLRVVPLIEGGPEGEYPLRDAGKVTFAPDARSLAFVGRIGEEPRLWTLELTSTARPQVHELTSLESGSPSGLEWTSTGELIYQTSDHRNFWRYDPRRPDQEPRLLAPGASSKGWMFYAEATPDGRHLAVSWNQLERGLWLFDLETGAARRIDERYPSHPMGWSSDGTRLYLRVEDELWRIPAPGAPAGSQERPRALGKLSPPPGHESLDCQPGADGELLCFASREETRMWFVPGGAG</sequence>
<evidence type="ECO:0000256" key="1">
    <source>
        <dbReference type="ARBA" id="ARBA00022679"/>
    </source>
</evidence>
<evidence type="ECO:0000256" key="3">
    <source>
        <dbReference type="ARBA" id="ARBA00022777"/>
    </source>
</evidence>
<feature type="binding site" evidence="5">
    <location>
        <position position="108"/>
    </location>
    <ligand>
        <name>ATP</name>
        <dbReference type="ChEBI" id="CHEBI:30616"/>
    </ligand>
</feature>
<dbReference type="Gene3D" id="3.30.200.20">
    <property type="entry name" value="Phosphorylase Kinase, domain 1"/>
    <property type="match status" value="1"/>
</dbReference>
<dbReference type="Pfam" id="PF00069">
    <property type="entry name" value="Pkinase"/>
    <property type="match status" value="1"/>
</dbReference>
<dbReference type="PANTHER" id="PTHR43289:SF6">
    <property type="entry name" value="SERINE_THREONINE-PROTEIN KINASE NEKL-3"/>
    <property type="match status" value="1"/>
</dbReference>
<evidence type="ECO:0000313" key="8">
    <source>
        <dbReference type="EMBL" id="EDM74290.1"/>
    </source>
</evidence>
<dbReference type="EMBL" id="ABCS01000138">
    <property type="protein sequence ID" value="EDM74290.1"/>
    <property type="molecule type" value="Genomic_DNA"/>
</dbReference>
<evidence type="ECO:0000259" key="7">
    <source>
        <dbReference type="PROSITE" id="PS50011"/>
    </source>
</evidence>
<dbReference type="InterPro" id="IPR008271">
    <property type="entry name" value="Ser/Thr_kinase_AS"/>
</dbReference>
<reference evidence="8 9" key="1">
    <citation type="submission" date="2007-06" db="EMBL/GenBank/DDBJ databases">
        <authorList>
            <person name="Shimkets L."/>
            <person name="Ferriera S."/>
            <person name="Johnson J."/>
            <person name="Kravitz S."/>
            <person name="Beeson K."/>
            <person name="Sutton G."/>
            <person name="Rogers Y.-H."/>
            <person name="Friedman R."/>
            <person name="Frazier M."/>
            <person name="Venter J.C."/>
        </authorList>
    </citation>
    <scope>NUCLEOTIDE SEQUENCE [LARGE SCALE GENOMIC DNA]</scope>
    <source>
        <strain evidence="8 9">SIR-1</strain>
    </source>
</reference>
<organism evidence="8 9">
    <name type="scientific">Plesiocystis pacifica SIR-1</name>
    <dbReference type="NCBI Taxonomy" id="391625"/>
    <lineage>
        <taxon>Bacteria</taxon>
        <taxon>Pseudomonadati</taxon>
        <taxon>Myxococcota</taxon>
        <taxon>Polyangia</taxon>
        <taxon>Nannocystales</taxon>
        <taxon>Nannocystaceae</taxon>
        <taxon>Plesiocystis</taxon>
    </lineage>
</organism>
<dbReference type="InterPro" id="IPR000719">
    <property type="entry name" value="Prot_kinase_dom"/>
</dbReference>
<name>A6GIK4_9BACT</name>
<dbReference type="CDD" id="cd14014">
    <property type="entry name" value="STKc_PknB_like"/>
    <property type="match status" value="1"/>
</dbReference>
<proteinExistence type="predicted"/>
<dbReference type="eggNOG" id="COG0515">
    <property type="taxonomic scope" value="Bacteria"/>
</dbReference>
<dbReference type="Gene3D" id="1.10.510.10">
    <property type="entry name" value="Transferase(Phosphotransferase) domain 1"/>
    <property type="match status" value="1"/>
</dbReference>
<keyword evidence="1" id="KW-0808">Transferase</keyword>
<feature type="compositionally biased region" description="Polar residues" evidence="6">
    <location>
        <begin position="9"/>
        <end position="19"/>
    </location>
</feature>
<dbReference type="SUPFAM" id="SSF63825">
    <property type="entry name" value="YWTD domain"/>
    <property type="match status" value="1"/>
</dbReference>
<dbReference type="Proteomes" id="UP000005801">
    <property type="component" value="Unassembled WGS sequence"/>
</dbReference>
<dbReference type="PROSITE" id="PS00107">
    <property type="entry name" value="PROTEIN_KINASE_ATP"/>
    <property type="match status" value="1"/>
</dbReference>
<feature type="domain" description="Protein kinase" evidence="7">
    <location>
        <begin position="79"/>
        <end position="374"/>
    </location>
</feature>
<dbReference type="OrthoDB" id="9801841at2"/>
<dbReference type="GO" id="GO:0004674">
    <property type="term" value="F:protein serine/threonine kinase activity"/>
    <property type="evidence" value="ECO:0007669"/>
    <property type="project" value="TreeGrafter"/>
</dbReference>
<gene>
    <name evidence="8" type="ORF">PPSIR1_09286</name>
</gene>
<dbReference type="SUPFAM" id="SSF82171">
    <property type="entry name" value="DPP6 N-terminal domain-like"/>
    <property type="match status" value="1"/>
</dbReference>
<accession>A6GIK4</accession>
<dbReference type="SMART" id="SM00220">
    <property type="entry name" value="S_TKc"/>
    <property type="match status" value="1"/>
</dbReference>
<dbReference type="PROSITE" id="PS50011">
    <property type="entry name" value="PROTEIN_KINASE_DOM"/>
    <property type="match status" value="1"/>
</dbReference>
<feature type="region of interest" description="Disordered" evidence="6">
    <location>
        <begin position="411"/>
        <end position="437"/>
    </location>
</feature>
<keyword evidence="3 8" id="KW-0418">Kinase</keyword>
<evidence type="ECO:0000313" key="9">
    <source>
        <dbReference type="Proteomes" id="UP000005801"/>
    </source>
</evidence>
<dbReference type="GO" id="GO:0005524">
    <property type="term" value="F:ATP binding"/>
    <property type="evidence" value="ECO:0007669"/>
    <property type="project" value="UniProtKB-UniRule"/>
</dbReference>
<dbReference type="STRING" id="391625.PPSIR1_09286"/>
<keyword evidence="4 5" id="KW-0067">ATP-binding</keyword>